<keyword evidence="3" id="KW-0808">Transferase</keyword>
<dbReference type="InterPro" id="IPR002941">
    <property type="entry name" value="DNA_methylase_N4/N6"/>
</dbReference>
<dbReference type="GO" id="GO:0003677">
    <property type="term" value="F:DNA binding"/>
    <property type="evidence" value="ECO:0007669"/>
    <property type="project" value="InterPro"/>
</dbReference>
<evidence type="ECO:0000256" key="2">
    <source>
        <dbReference type="ARBA" id="ARBA00022603"/>
    </source>
</evidence>
<dbReference type="GO" id="GO:0032259">
    <property type="term" value="P:methylation"/>
    <property type="evidence" value="ECO:0007669"/>
    <property type="project" value="UniProtKB-KW"/>
</dbReference>
<dbReference type="AlphaFoldDB" id="A0A0F9AD19"/>
<reference evidence="5" key="1">
    <citation type="journal article" date="2015" name="Nature">
        <title>Complex archaea that bridge the gap between prokaryotes and eukaryotes.</title>
        <authorList>
            <person name="Spang A."/>
            <person name="Saw J.H."/>
            <person name="Jorgensen S.L."/>
            <person name="Zaremba-Niedzwiedzka K."/>
            <person name="Martijn J."/>
            <person name="Lind A.E."/>
            <person name="van Eijk R."/>
            <person name="Schleper C."/>
            <person name="Guy L."/>
            <person name="Ettema T.J."/>
        </authorList>
    </citation>
    <scope>NUCLEOTIDE SEQUENCE</scope>
</reference>
<dbReference type="InterPro" id="IPR029063">
    <property type="entry name" value="SAM-dependent_MTases_sf"/>
</dbReference>
<proteinExistence type="inferred from homology"/>
<organism evidence="5">
    <name type="scientific">marine sediment metagenome</name>
    <dbReference type="NCBI Taxonomy" id="412755"/>
    <lineage>
        <taxon>unclassified sequences</taxon>
        <taxon>metagenomes</taxon>
        <taxon>ecological metagenomes</taxon>
    </lineage>
</organism>
<dbReference type="InterPro" id="IPR001091">
    <property type="entry name" value="RM_Methyltransferase"/>
</dbReference>
<comment type="similarity">
    <text evidence="1">Belongs to the N(4)/N(6)-methyltransferase family.</text>
</comment>
<gene>
    <name evidence="5" type="ORF">LCGC14_2665380</name>
</gene>
<sequence>MNKLTWPQSNVVTCGEALDVLERLPDECIDLIATDPPYGISYKTSHRSPDSTCAREIRGDTIEEVLPTVKEVARVLKPLGALYWFTRFDVYPVWREEIARYLDVKTPLVWDKGNWSMGDLEGDYGNRTELVIYATKGRHILRGRRDHNLLAFMRPGSNRLHPHQKSQRLLEFLISKSSDIGDLVFDPFCGSGTTLIAAVKLYRKYLGVDVAPEYTEMSQRRIAKAVLERSQLKLGI</sequence>
<comment type="caution">
    <text evidence="5">The sequence shown here is derived from an EMBL/GenBank/DDBJ whole genome shotgun (WGS) entry which is preliminary data.</text>
</comment>
<dbReference type="PRINTS" id="PR00508">
    <property type="entry name" value="S21N4MTFRASE"/>
</dbReference>
<dbReference type="Gene3D" id="3.40.50.150">
    <property type="entry name" value="Vaccinia Virus protein VP39"/>
    <property type="match status" value="1"/>
</dbReference>
<dbReference type="PROSITE" id="PS00092">
    <property type="entry name" value="N6_MTASE"/>
    <property type="match status" value="1"/>
</dbReference>
<dbReference type="GO" id="GO:0008170">
    <property type="term" value="F:N-methyltransferase activity"/>
    <property type="evidence" value="ECO:0007669"/>
    <property type="project" value="InterPro"/>
</dbReference>
<dbReference type="SUPFAM" id="SSF53335">
    <property type="entry name" value="S-adenosyl-L-methionine-dependent methyltransferases"/>
    <property type="match status" value="1"/>
</dbReference>
<keyword evidence="2" id="KW-0489">Methyltransferase</keyword>
<dbReference type="PANTHER" id="PTHR13370:SF24">
    <property type="entry name" value="TYPE III RESTRICTION-MODIFICATION ENZYME STYLTI MOD SUBUNIT"/>
    <property type="match status" value="1"/>
</dbReference>
<protein>
    <recommendedName>
        <fullName evidence="4">DNA methylase N-4/N-6 domain-containing protein</fullName>
    </recommendedName>
</protein>
<evidence type="ECO:0000313" key="5">
    <source>
        <dbReference type="EMBL" id="KKK96175.1"/>
    </source>
</evidence>
<name>A0A0F9AD19_9ZZZZ</name>
<dbReference type="EMBL" id="LAZR01046592">
    <property type="protein sequence ID" value="KKK96175.1"/>
    <property type="molecule type" value="Genomic_DNA"/>
</dbReference>
<dbReference type="InterPro" id="IPR002052">
    <property type="entry name" value="DNA_methylase_N6_adenine_CS"/>
</dbReference>
<feature type="domain" description="DNA methylase N-4/N-6" evidence="4">
    <location>
        <begin position="29"/>
        <end position="139"/>
    </location>
</feature>
<evidence type="ECO:0000256" key="3">
    <source>
        <dbReference type="ARBA" id="ARBA00022679"/>
    </source>
</evidence>
<dbReference type="Pfam" id="PF01555">
    <property type="entry name" value="N6_N4_Mtase"/>
    <property type="match status" value="2"/>
</dbReference>
<evidence type="ECO:0000256" key="1">
    <source>
        <dbReference type="ARBA" id="ARBA00006594"/>
    </source>
</evidence>
<accession>A0A0F9AD19</accession>
<dbReference type="GO" id="GO:0005737">
    <property type="term" value="C:cytoplasm"/>
    <property type="evidence" value="ECO:0007669"/>
    <property type="project" value="TreeGrafter"/>
</dbReference>
<dbReference type="PANTHER" id="PTHR13370">
    <property type="entry name" value="RNA METHYLASE-RELATED"/>
    <property type="match status" value="1"/>
</dbReference>
<evidence type="ECO:0000259" key="4">
    <source>
        <dbReference type="Pfam" id="PF01555"/>
    </source>
</evidence>
<feature type="domain" description="DNA methylase N-4/N-6" evidence="4">
    <location>
        <begin position="158"/>
        <end position="219"/>
    </location>
</feature>